<dbReference type="AlphaFoldDB" id="T1CI39"/>
<proteinExistence type="predicted"/>
<reference evidence="1" key="1">
    <citation type="submission" date="2013-08" db="EMBL/GenBank/DDBJ databases">
        <authorList>
            <person name="Mendez C."/>
            <person name="Richter M."/>
            <person name="Ferrer M."/>
            <person name="Sanchez J."/>
        </authorList>
    </citation>
    <scope>NUCLEOTIDE SEQUENCE</scope>
</reference>
<organism evidence="1">
    <name type="scientific">mine drainage metagenome</name>
    <dbReference type="NCBI Taxonomy" id="410659"/>
    <lineage>
        <taxon>unclassified sequences</taxon>
        <taxon>metagenomes</taxon>
        <taxon>ecological metagenomes</taxon>
    </lineage>
</organism>
<feature type="non-terminal residue" evidence="1">
    <location>
        <position position="115"/>
    </location>
</feature>
<name>T1CI39_9ZZZZ</name>
<accession>T1CI39</accession>
<dbReference type="EMBL" id="AUZY01003979">
    <property type="protein sequence ID" value="EQD66129.1"/>
    <property type="molecule type" value="Genomic_DNA"/>
</dbReference>
<sequence>ASYANPLSAWNLGSETGETSEGIAVSYTSPGTVQLNTGPSIPQPLWNSTPGGNIGQATFSGSLSPSNAFVFFTPGSSFDPNLASWAPTQTASTFSYVLPPGTYTIDVMMSDYTPI</sequence>
<evidence type="ECO:0000313" key="1">
    <source>
        <dbReference type="EMBL" id="EQD66129.1"/>
    </source>
</evidence>
<comment type="caution">
    <text evidence="1">The sequence shown here is derived from an EMBL/GenBank/DDBJ whole genome shotgun (WGS) entry which is preliminary data.</text>
</comment>
<reference evidence="1" key="2">
    <citation type="journal article" date="2014" name="ISME J.">
        <title>Microbial stratification in low pH oxic and suboxic macroscopic growths along an acid mine drainage.</title>
        <authorList>
            <person name="Mendez-Garcia C."/>
            <person name="Mesa V."/>
            <person name="Sprenger R.R."/>
            <person name="Richter M."/>
            <person name="Diez M.S."/>
            <person name="Solano J."/>
            <person name="Bargiela R."/>
            <person name="Golyshina O.V."/>
            <person name="Manteca A."/>
            <person name="Ramos J.L."/>
            <person name="Gallego J.R."/>
            <person name="Llorente I."/>
            <person name="Martins Dos Santos V.A."/>
            <person name="Jensen O.N."/>
            <person name="Pelaez A.I."/>
            <person name="Sanchez J."/>
            <person name="Ferrer M."/>
        </authorList>
    </citation>
    <scope>NUCLEOTIDE SEQUENCE</scope>
</reference>
<gene>
    <name evidence="1" type="ORF">B1B_06246</name>
</gene>
<feature type="non-terminal residue" evidence="1">
    <location>
        <position position="1"/>
    </location>
</feature>
<protein>
    <submittedName>
        <fullName evidence="1">Thermopsin</fullName>
    </submittedName>
</protein>